<keyword evidence="2" id="KW-0496">Mitochondrion</keyword>
<evidence type="ECO:0000313" key="2">
    <source>
        <dbReference type="EMBL" id="QEK77355.1"/>
    </source>
</evidence>
<keyword evidence="1" id="KW-0812">Transmembrane</keyword>
<sequence>MPQLSPINWLLILFTMWPMMLMMMNFIYFNKYSQPYTIKKSFFLNHLKNWKW</sequence>
<dbReference type="GeneID" id="41834288"/>
<keyword evidence="1" id="KW-1133">Transmembrane helix</keyword>
<name>A0A5C0XLY0_9SCAR</name>
<proteinExistence type="predicted"/>
<gene>
    <name evidence="2" type="primary">ATP8</name>
    <name evidence="2" type="ORF">LKC004</name>
</gene>
<organism evidence="2">
    <name type="scientific">Leptaulax koreanus</name>
    <dbReference type="NCBI Taxonomy" id="2607329"/>
    <lineage>
        <taxon>Eukaryota</taxon>
        <taxon>Metazoa</taxon>
        <taxon>Ecdysozoa</taxon>
        <taxon>Arthropoda</taxon>
        <taxon>Hexapoda</taxon>
        <taxon>Insecta</taxon>
        <taxon>Pterygota</taxon>
        <taxon>Neoptera</taxon>
        <taxon>Endopterygota</taxon>
        <taxon>Coleoptera</taxon>
        <taxon>Polyphaga</taxon>
        <taxon>Scarabaeiformia</taxon>
        <taxon>Passalidae</taxon>
        <taxon>Leptaulax</taxon>
    </lineage>
</organism>
<geneLocation type="mitochondrion" evidence="2"/>
<feature type="transmembrane region" description="Helical" evidence="1">
    <location>
        <begin position="6"/>
        <end position="29"/>
    </location>
</feature>
<reference evidence="2" key="1">
    <citation type="journal article" date="2019" name="Mitochondrial DNA Part B Resour">
        <title>Complete mitochondrial genome of Leptaulax koreanus (Coleoptera: Passalidae), a Korean endemic bess beetle.</title>
        <authorList>
            <person name="Lee S.-G."/>
            <person name="Choi K.S."/>
            <person name="Kim C.-J."/>
            <person name="Jeon H.-B."/>
            <person name="Kim I.-K."/>
        </authorList>
    </citation>
    <scope>NUCLEOTIDE SEQUENCE</scope>
</reference>
<keyword evidence="1" id="KW-0472">Membrane</keyword>
<dbReference type="EMBL" id="MH781547">
    <property type="protein sequence ID" value="QEK77355.1"/>
    <property type="molecule type" value="Genomic_DNA"/>
</dbReference>
<dbReference type="RefSeq" id="YP_009699962.1">
    <property type="nucleotide sequence ID" value="NC_044848.1"/>
</dbReference>
<evidence type="ECO:0000256" key="1">
    <source>
        <dbReference type="SAM" id="Phobius"/>
    </source>
</evidence>
<dbReference type="CTD" id="4509"/>
<dbReference type="AlphaFoldDB" id="A0A5C0XLY0"/>
<protein>
    <submittedName>
        <fullName evidence="2">ATP synthase F0 subunit 8</fullName>
    </submittedName>
</protein>
<accession>A0A5C0XLY0</accession>